<sequence length="430" mass="47552">MKGRFDTLFGRLALLIIAALVISHFSYLTILRSDHDETRVQNAAEQMAFIIKAAAEVHDGSSTLTLPDLVQVVPISFAHGDVFEPANKNARLTTELARRLPAGTQLRVERTPPPRIWARLPGRDYWIATPVLSVRNPPGTATILPGLAAVLGITVIFALFAAWQLQRPVRDMAAAAEQLATHRIRTQVKERGPLELRQLTERFNRMSHDIVQTDRERNTMLAGIAHDLKTPLARLRLRAEMIDDVQMSEGITRDAESMTRIVDQFLLFARGIEMESAALPVEARIPALIAPFLDQGYAIELDLQAGPGFKLRQTYLERIVNNLLDNAVTYGRAPLAIRTSHDASGWRLVIEDSGPGIANEDINRIVRPFVRLDPARGGNAHCGLGLAIVDKLTQQLGGRVSFSNRSTGGLQVTLMFPPEDPSAEYAEYAE</sequence>
<dbReference type="PANTHER" id="PTHR44936:SF10">
    <property type="entry name" value="SENSOR PROTEIN RSTB"/>
    <property type="match status" value="1"/>
</dbReference>
<keyword evidence="9" id="KW-0067">ATP-binding</keyword>
<protein>
    <recommendedName>
        <fullName evidence="3">histidine kinase</fullName>
        <ecNumber evidence="3">2.7.13.3</ecNumber>
    </recommendedName>
</protein>
<dbReference type="InterPro" id="IPR003661">
    <property type="entry name" value="HisK_dim/P_dom"/>
</dbReference>
<dbReference type="Gene3D" id="3.30.565.10">
    <property type="entry name" value="Histidine kinase-like ATPase, C-terminal domain"/>
    <property type="match status" value="1"/>
</dbReference>
<accession>A0A5E4SV26</accession>
<dbReference type="Pfam" id="PF02518">
    <property type="entry name" value="HATPase_c"/>
    <property type="match status" value="1"/>
</dbReference>
<keyword evidence="4" id="KW-1003">Cell membrane</keyword>
<dbReference type="EMBL" id="CABPRU010000002">
    <property type="protein sequence ID" value="VVD79375.1"/>
    <property type="molecule type" value="Genomic_DNA"/>
</dbReference>
<dbReference type="SUPFAM" id="SSF47384">
    <property type="entry name" value="Homodimeric domain of signal transducing histidine kinase"/>
    <property type="match status" value="1"/>
</dbReference>
<comment type="subcellular location">
    <subcellularLocation>
        <location evidence="2">Cell membrane</location>
        <topology evidence="2">Multi-pass membrane protein</topology>
    </subcellularLocation>
</comment>
<dbReference type="CDD" id="cd00075">
    <property type="entry name" value="HATPase"/>
    <property type="match status" value="1"/>
</dbReference>
<dbReference type="Pfam" id="PF00672">
    <property type="entry name" value="HAMP"/>
    <property type="match status" value="1"/>
</dbReference>
<dbReference type="PROSITE" id="PS50109">
    <property type="entry name" value="HIS_KIN"/>
    <property type="match status" value="1"/>
</dbReference>
<dbReference type="SMART" id="SM00388">
    <property type="entry name" value="HisKA"/>
    <property type="match status" value="1"/>
</dbReference>
<evidence type="ECO:0000259" key="11">
    <source>
        <dbReference type="PROSITE" id="PS50109"/>
    </source>
</evidence>
<dbReference type="CDD" id="cd00082">
    <property type="entry name" value="HisKA"/>
    <property type="match status" value="1"/>
</dbReference>
<evidence type="ECO:0000256" key="5">
    <source>
        <dbReference type="ARBA" id="ARBA00022553"/>
    </source>
</evidence>
<dbReference type="SUPFAM" id="SSF55874">
    <property type="entry name" value="ATPase domain of HSP90 chaperone/DNA topoisomerase II/histidine kinase"/>
    <property type="match status" value="1"/>
</dbReference>
<dbReference type="CDD" id="cd06225">
    <property type="entry name" value="HAMP"/>
    <property type="match status" value="1"/>
</dbReference>
<keyword evidence="10" id="KW-1133">Transmembrane helix</keyword>
<dbReference type="Pfam" id="PF00512">
    <property type="entry name" value="HisKA"/>
    <property type="match status" value="1"/>
</dbReference>
<dbReference type="PROSITE" id="PS50885">
    <property type="entry name" value="HAMP"/>
    <property type="match status" value="1"/>
</dbReference>
<evidence type="ECO:0000313" key="14">
    <source>
        <dbReference type="Proteomes" id="UP000334380"/>
    </source>
</evidence>
<evidence type="ECO:0000256" key="6">
    <source>
        <dbReference type="ARBA" id="ARBA00022679"/>
    </source>
</evidence>
<dbReference type="PRINTS" id="PR00344">
    <property type="entry name" value="BCTRLSENSOR"/>
</dbReference>
<keyword evidence="6" id="KW-0808">Transferase</keyword>
<dbReference type="GO" id="GO:0005524">
    <property type="term" value="F:ATP binding"/>
    <property type="evidence" value="ECO:0007669"/>
    <property type="project" value="UniProtKB-KW"/>
</dbReference>
<organism evidence="13 14">
    <name type="scientific">Pandoraea terrigena</name>
    <dbReference type="NCBI Taxonomy" id="2508292"/>
    <lineage>
        <taxon>Bacteria</taxon>
        <taxon>Pseudomonadati</taxon>
        <taxon>Pseudomonadota</taxon>
        <taxon>Betaproteobacteria</taxon>
        <taxon>Burkholderiales</taxon>
        <taxon>Burkholderiaceae</taxon>
        <taxon>Pandoraea</taxon>
    </lineage>
</organism>
<evidence type="ECO:0000256" key="10">
    <source>
        <dbReference type="SAM" id="Phobius"/>
    </source>
</evidence>
<keyword evidence="7" id="KW-0547">Nucleotide-binding</keyword>
<keyword evidence="5" id="KW-0597">Phosphoprotein</keyword>
<evidence type="ECO:0000256" key="2">
    <source>
        <dbReference type="ARBA" id="ARBA00004651"/>
    </source>
</evidence>
<evidence type="ECO:0000256" key="7">
    <source>
        <dbReference type="ARBA" id="ARBA00022741"/>
    </source>
</evidence>
<dbReference type="InterPro" id="IPR003594">
    <property type="entry name" value="HATPase_dom"/>
</dbReference>
<evidence type="ECO:0000256" key="1">
    <source>
        <dbReference type="ARBA" id="ARBA00000085"/>
    </source>
</evidence>
<keyword evidence="10" id="KW-0472">Membrane</keyword>
<dbReference type="Proteomes" id="UP000334380">
    <property type="component" value="Unassembled WGS sequence"/>
</dbReference>
<reference evidence="13 14" key="1">
    <citation type="submission" date="2019-08" db="EMBL/GenBank/DDBJ databases">
        <authorList>
            <person name="Peeters C."/>
        </authorList>
    </citation>
    <scope>NUCLEOTIDE SEQUENCE [LARGE SCALE GENOMIC DNA]</scope>
    <source>
        <strain evidence="13 14">LMG 31013</strain>
    </source>
</reference>
<evidence type="ECO:0000256" key="3">
    <source>
        <dbReference type="ARBA" id="ARBA00012438"/>
    </source>
</evidence>
<dbReference type="AlphaFoldDB" id="A0A5E4SV26"/>
<evidence type="ECO:0000259" key="12">
    <source>
        <dbReference type="PROSITE" id="PS50885"/>
    </source>
</evidence>
<dbReference type="GO" id="GO:0005886">
    <property type="term" value="C:plasma membrane"/>
    <property type="evidence" value="ECO:0007669"/>
    <property type="project" value="UniProtKB-SubCell"/>
</dbReference>
<keyword evidence="8 13" id="KW-0418">Kinase</keyword>
<comment type="catalytic activity">
    <reaction evidence="1">
        <text>ATP + protein L-histidine = ADP + protein N-phospho-L-histidine.</text>
        <dbReference type="EC" id="2.7.13.3"/>
    </reaction>
</comment>
<gene>
    <name evidence="13" type="ORF">PTE31013_01021</name>
</gene>
<proteinExistence type="predicted"/>
<feature type="domain" description="HAMP" evidence="12">
    <location>
        <begin position="163"/>
        <end position="215"/>
    </location>
</feature>
<dbReference type="InterPro" id="IPR036890">
    <property type="entry name" value="HATPase_C_sf"/>
</dbReference>
<evidence type="ECO:0000256" key="8">
    <source>
        <dbReference type="ARBA" id="ARBA00022777"/>
    </source>
</evidence>
<dbReference type="GO" id="GO:0000155">
    <property type="term" value="F:phosphorelay sensor kinase activity"/>
    <property type="evidence" value="ECO:0007669"/>
    <property type="project" value="InterPro"/>
</dbReference>
<dbReference type="SMART" id="SM00304">
    <property type="entry name" value="HAMP"/>
    <property type="match status" value="1"/>
</dbReference>
<dbReference type="RefSeq" id="WP_150611754.1">
    <property type="nucleotide sequence ID" value="NZ_CABPRU010000002.1"/>
</dbReference>
<feature type="domain" description="Histidine kinase" evidence="11">
    <location>
        <begin position="223"/>
        <end position="420"/>
    </location>
</feature>
<evidence type="ECO:0000313" key="13">
    <source>
        <dbReference type="EMBL" id="VVD79375.1"/>
    </source>
</evidence>
<dbReference type="Gene3D" id="1.10.287.130">
    <property type="match status" value="1"/>
</dbReference>
<dbReference type="SMART" id="SM00387">
    <property type="entry name" value="HATPase_c"/>
    <property type="match status" value="1"/>
</dbReference>
<dbReference type="EC" id="2.7.13.3" evidence="3"/>
<feature type="transmembrane region" description="Helical" evidence="10">
    <location>
        <begin position="143"/>
        <end position="163"/>
    </location>
</feature>
<dbReference type="PANTHER" id="PTHR44936">
    <property type="entry name" value="SENSOR PROTEIN CREC"/>
    <property type="match status" value="1"/>
</dbReference>
<dbReference type="OrthoDB" id="9804645at2"/>
<keyword evidence="14" id="KW-1185">Reference proteome</keyword>
<evidence type="ECO:0000256" key="9">
    <source>
        <dbReference type="ARBA" id="ARBA00022840"/>
    </source>
</evidence>
<feature type="transmembrane region" description="Helical" evidence="10">
    <location>
        <begin position="12"/>
        <end position="30"/>
    </location>
</feature>
<dbReference type="InterPro" id="IPR005467">
    <property type="entry name" value="His_kinase_dom"/>
</dbReference>
<dbReference type="InterPro" id="IPR004358">
    <property type="entry name" value="Sig_transdc_His_kin-like_C"/>
</dbReference>
<keyword evidence="10" id="KW-0812">Transmembrane</keyword>
<dbReference type="InterPro" id="IPR036097">
    <property type="entry name" value="HisK_dim/P_sf"/>
</dbReference>
<dbReference type="InterPro" id="IPR003660">
    <property type="entry name" value="HAMP_dom"/>
</dbReference>
<dbReference type="InterPro" id="IPR050980">
    <property type="entry name" value="2C_sensor_his_kinase"/>
</dbReference>
<evidence type="ECO:0000256" key="4">
    <source>
        <dbReference type="ARBA" id="ARBA00022475"/>
    </source>
</evidence>
<name>A0A5E4SV26_9BURK</name>